<evidence type="ECO:0000256" key="1">
    <source>
        <dbReference type="ARBA" id="ARBA00022490"/>
    </source>
</evidence>
<dbReference type="InterPro" id="IPR029044">
    <property type="entry name" value="Nucleotide-diphossugar_trans"/>
</dbReference>
<dbReference type="EC" id="2.7.7.77" evidence="8"/>
<dbReference type="GO" id="GO:0061603">
    <property type="term" value="F:molybdenum cofactor guanylyltransferase activity"/>
    <property type="evidence" value="ECO:0007669"/>
    <property type="project" value="UniProtKB-EC"/>
</dbReference>
<keyword evidence="5 8" id="KW-0460">Magnesium</keyword>
<dbReference type="CDD" id="cd02503">
    <property type="entry name" value="MobA"/>
    <property type="match status" value="1"/>
</dbReference>
<keyword evidence="6 8" id="KW-0342">GTP-binding</keyword>
<proteinExistence type="inferred from homology"/>
<evidence type="ECO:0000256" key="4">
    <source>
        <dbReference type="ARBA" id="ARBA00022741"/>
    </source>
</evidence>
<feature type="domain" description="MobA-like NTP transferase" evidence="9">
    <location>
        <begin position="11"/>
        <end position="165"/>
    </location>
</feature>
<comment type="function">
    <text evidence="8">Transfers a GMP moiety from GTP to Mo-molybdopterin (Mo-MPT) cofactor (Moco or molybdenum cofactor) to form Mo-molybdopterin guanine dinucleotide (Mo-MGD) cofactor.</text>
</comment>
<comment type="catalytic activity">
    <reaction evidence="8">
        <text>Mo-molybdopterin + GTP + H(+) = Mo-molybdopterin guanine dinucleotide + diphosphate</text>
        <dbReference type="Rhea" id="RHEA:34243"/>
        <dbReference type="ChEBI" id="CHEBI:15378"/>
        <dbReference type="ChEBI" id="CHEBI:33019"/>
        <dbReference type="ChEBI" id="CHEBI:37565"/>
        <dbReference type="ChEBI" id="CHEBI:71302"/>
        <dbReference type="ChEBI" id="CHEBI:71310"/>
        <dbReference type="EC" id="2.7.7.77"/>
    </reaction>
</comment>
<gene>
    <name evidence="8" type="primary">mobA</name>
    <name evidence="10" type="ORF">K4A83_05045</name>
</gene>
<evidence type="ECO:0000256" key="3">
    <source>
        <dbReference type="ARBA" id="ARBA00022723"/>
    </source>
</evidence>
<keyword evidence="4 8" id="KW-0547">Nucleotide-binding</keyword>
<feature type="binding site" evidence="8">
    <location>
        <begin position="14"/>
        <end position="16"/>
    </location>
    <ligand>
        <name>GTP</name>
        <dbReference type="ChEBI" id="CHEBI:37565"/>
    </ligand>
</feature>
<feature type="binding site" evidence="8">
    <location>
        <position position="26"/>
    </location>
    <ligand>
        <name>GTP</name>
        <dbReference type="ChEBI" id="CHEBI:37565"/>
    </ligand>
</feature>
<dbReference type="HAMAP" id="MF_00316">
    <property type="entry name" value="MobA"/>
    <property type="match status" value="1"/>
</dbReference>
<evidence type="ECO:0000256" key="8">
    <source>
        <dbReference type="HAMAP-Rule" id="MF_00316"/>
    </source>
</evidence>
<evidence type="ECO:0000313" key="11">
    <source>
        <dbReference type="Proteomes" id="UP001526426"/>
    </source>
</evidence>
<comment type="caution">
    <text evidence="10">The sequence shown here is derived from an EMBL/GenBank/DDBJ whole genome shotgun (WGS) entry which is preliminary data.</text>
</comment>
<dbReference type="PANTHER" id="PTHR19136:SF81">
    <property type="entry name" value="MOLYBDENUM COFACTOR GUANYLYLTRANSFERASE"/>
    <property type="match status" value="1"/>
</dbReference>
<evidence type="ECO:0000313" key="10">
    <source>
        <dbReference type="EMBL" id="MCW6035639.1"/>
    </source>
</evidence>
<evidence type="ECO:0000256" key="7">
    <source>
        <dbReference type="ARBA" id="ARBA00023150"/>
    </source>
</evidence>
<reference evidence="10 11" key="1">
    <citation type="submission" date="2021-08" db="EMBL/GenBank/DDBJ databases">
        <title>Draft genome sequence of Spirulina subsalsa with high tolerance to salinity and hype-accumulation of phycocyanin.</title>
        <authorList>
            <person name="Pei H."/>
            <person name="Jiang L."/>
        </authorList>
    </citation>
    <scope>NUCLEOTIDE SEQUENCE [LARGE SCALE GENOMIC DNA]</scope>
    <source>
        <strain evidence="10 11">FACHB-351</strain>
    </source>
</reference>
<keyword evidence="11" id="KW-1185">Reference proteome</keyword>
<dbReference type="InterPro" id="IPR025877">
    <property type="entry name" value="MobA-like_NTP_Trfase"/>
</dbReference>
<dbReference type="Pfam" id="PF12804">
    <property type="entry name" value="NTP_transf_3"/>
    <property type="match status" value="1"/>
</dbReference>
<dbReference type="Proteomes" id="UP001526426">
    <property type="component" value="Unassembled WGS sequence"/>
</dbReference>
<comment type="cofactor">
    <cofactor evidence="8">
        <name>Mg(2+)</name>
        <dbReference type="ChEBI" id="CHEBI:18420"/>
    </cofactor>
</comment>
<protein>
    <recommendedName>
        <fullName evidence="8">Probable molybdenum cofactor guanylyltransferase</fullName>
        <shortName evidence="8">MoCo guanylyltransferase</shortName>
        <ecNumber evidence="8">2.7.7.77</ecNumber>
    </recommendedName>
    <alternativeName>
        <fullName evidence="8">GTP:molybdopterin guanylyltransferase</fullName>
    </alternativeName>
    <alternativeName>
        <fullName evidence="8">Mo-MPT guanylyltransferase</fullName>
    </alternativeName>
    <alternativeName>
        <fullName evidence="8">Molybdopterin guanylyltransferase</fullName>
    </alternativeName>
    <alternativeName>
        <fullName evidence="8">Molybdopterin-guanine dinucleotide synthase</fullName>
        <shortName evidence="8">MGD synthase</shortName>
    </alternativeName>
</protein>
<evidence type="ECO:0000256" key="6">
    <source>
        <dbReference type="ARBA" id="ARBA00023134"/>
    </source>
</evidence>
<evidence type="ECO:0000256" key="5">
    <source>
        <dbReference type="ARBA" id="ARBA00022842"/>
    </source>
</evidence>
<dbReference type="PANTHER" id="PTHR19136">
    <property type="entry name" value="MOLYBDENUM COFACTOR GUANYLYLTRANSFERASE"/>
    <property type="match status" value="1"/>
</dbReference>
<comment type="subcellular location">
    <subcellularLocation>
        <location evidence="8">Cytoplasm</location>
    </subcellularLocation>
</comment>
<feature type="binding site" evidence="8">
    <location>
        <position position="107"/>
    </location>
    <ligand>
        <name>GTP</name>
        <dbReference type="ChEBI" id="CHEBI:37565"/>
    </ligand>
</feature>
<comment type="caution">
    <text evidence="8">Lacks conserved residue(s) required for the propagation of feature annotation.</text>
</comment>
<dbReference type="SUPFAM" id="SSF53448">
    <property type="entry name" value="Nucleotide-diphospho-sugar transferases"/>
    <property type="match status" value="1"/>
</dbReference>
<sequence>MLSPPPLTVYALVLAGGQSSRMGQDKALIPYQNIPLLQRVLKVAESCCSQVYILTPWPERYQELCSSNIQFLGEKTPGQGSLVALVEGLDQLAQFSLPDWVLLLACDLPYLQEDIIKAWIKDLENLEPNILAVVPKSEKYWQPLCAFYRPHIIPYLQQYLGQNRRSFQGLLEQVEVKPLAINSRVDQMLFNCNTPEDLENLED</sequence>
<dbReference type="InterPro" id="IPR013482">
    <property type="entry name" value="Molybde_CF_guanTrfase"/>
</dbReference>
<keyword evidence="3 8" id="KW-0479">Metal-binding</keyword>
<organism evidence="10 11">
    <name type="scientific">Spirulina subsalsa FACHB-351</name>
    <dbReference type="NCBI Taxonomy" id="234711"/>
    <lineage>
        <taxon>Bacteria</taxon>
        <taxon>Bacillati</taxon>
        <taxon>Cyanobacteriota</taxon>
        <taxon>Cyanophyceae</taxon>
        <taxon>Spirulinales</taxon>
        <taxon>Spirulinaceae</taxon>
        <taxon>Spirulina</taxon>
    </lineage>
</organism>
<dbReference type="NCBIfam" id="NF002741">
    <property type="entry name" value="PRK02726.1"/>
    <property type="match status" value="1"/>
</dbReference>
<dbReference type="EMBL" id="JAIHOM010000017">
    <property type="protein sequence ID" value="MCW6035639.1"/>
    <property type="molecule type" value="Genomic_DNA"/>
</dbReference>
<comment type="similarity">
    <text evidence="8">Belongs to the MobA family.</text>
</comment>
<keyword evidence="10" id="KW-0548">Nucleotidyltransferase</keyword>
<feature type="binding site" evidence="8">
    <location>
        <position position="107"/>
    </location>
    <ligand>
        <name>Mg(2+)</name>
        <dbReference type="ChEBI" id="CHEBI:18420"/>
    </ligand>
</feature>
<comment type="domain">
    <text evidence="8">The N-terminal domain determines nucleotide recognition and specific binding, while the C-terminal domain determines the specific binding to the target protein.</text>
</comment>
<evidence type="ECO:0000256" key="2">
    <source>
        <dbReference type="ARBA" id="ARBA00022679"/>
    </source>
</evidence>
<keyword evidence="7 8" id="KW-0501">Molybdenum cofactor biosynthesis</keyword>
<name>A0ABT3L2A5_9CYAN</name>
<dbReference type="Gene3D" id="3.90.550.10">
    <property type="entry name" value="Spore Coat Polysaccharide Biosynthesis Protein SpsA, Chain A"/>
    <property type="match status" value="1"/>
</dbReference>
<accession>A0ABT3L2A5</accession>
<keyword evidence="1 8" id="KW-0963">Cytoplasm</keyword>
<dbReference type="RefSeq" id="WP_265263348.1">
    <property type="nucleotide sequence ID" value="NZ_JAIHOM010000017.1"/>
</dbReference>
<keyword evidence="2 8" id="KW-0808">Transferase</keyword>
<evidence type="ECO:0000259" key="9">
    <source>
        <dbReference type="Pfam" id="PF12804"/>
    </source>
</evidence>